<keyword evidence="3" id="KW-1003">Cell membrane</keyword>
<gene>
    <name evidence="10" type="ORF">DPF_2020</name>
</gene>
<keyword evidence="2" id="KW-0813">Transport</keyword>
<dbReference type="Proteomes" id="UP000095200">
    <property type="component" value="Unassembled WGS sequence"/>
</dbReference>
<organism evidence="10 11">
    <name type="scientific">Desulfoplanes formicivorans</name>
    <dbReference type="NCBI Taxonomy" id="1592317"/>
    <lineage>
        <taxon>Bacteria</taxon>
        <taxon>Pseudomonadati</taxon>
        <taxon>Thermodesulfobacteriota</taxon>
        <taxon>Desulfovibrionia</taxon>
        <taxon>Desulfovibrionales</taxon>
        <taxon>Desulfoplanaceae</taxon>
        <taxon>Desulfoplanes</taxon>
    </lineage>
</organism>
<feature type="transmembrane region" description="Helical" evidence="9">
    <location>
        <begin position="254"/>
        <end position="277"/>
    </location>
</feature>
<keyword evidence="4 9" id="KW-0812">Transmembrane</keyword>
<dbReference type="STRING" id="1592317.DPF_2020"/>
<dbReference type="GO" id="GO:0006865">
    <property type="term" value="P:amino acid transport"/>
    <property type="evidence" value="ECO:0007669"/>
    <property type="project" value="UniProtKB-KW"/>
</dbReference>
<evidence type="ECO:0000256" key="8">
    <source>
        <dbReference type="ARBA" id="ARBA00037998"/>
    </source>
</evidence>
<comment type="subcellular location">
    <subcellularLocation>
        <location evidence="1">Cell membrane</location>
        <topology evidence="1">Multi-pass membrane protein</topology>
    </subcellularLocation>
</comment>
<keyword evidence="6 9" id="KW-1133">Transmembrane helix</keyword>
<evidence type="ECO:0000256" key="4">
    <source>
        <dbReference type="ARBA" id="ARBA00022692"/>
    </source>
</evidence>
<feature type="transmembrane region" description="Helical" evidence="9">
    <location>
        <begin position="35"/>
        <end position="55"/>
    </location>
</feature>
<dbReference type="AlphaFoldDB" id="A0A194AGU2"/>
<dbReference type="EMBL" id="BDFE01000017">
    <property type="protein sequence ID" value="GAU09297.1"/>
    <property type="molecule type" value="Genomic_DNA"/>
</dbReference>
<comment type="similarity">
    <text evidence="8">Belongs to the binding-protein-dependent transport system permease family. LivHM subfamily.</text>
</comment>
<evidence type="ECO:0000256" key="6">
    <source>
        <dbReference type="ARBA" id="ARBA00022989"/>
    </source>
</evidence>
<dbReference type="InterPro" id="IPR001851">
    <property type="entry name" value="ABC_transp_permease"/>
</dbReference>
<dbReference type="PANTHER" id="PTHR11795:SF442">
    <property type="entry name" value="ABC TRANSPORTER ATP-BINDING PROTEIN"/>
    <property type="match status" value="1"/>
</dbReference>
<proteinExistence type="inferred from homology"/>
<evidence type="ECO:0000256" key="9">
    <source>
        <dbReference type="SAM" id="Phobius"/>
    </source>
</evidence>
<dbReference type="OrthoDB" id="9807115at2"/>
<keyword evidence="5" id="KW-0029">Amino-acid transport</keyword>
<dbReference type="GO" id="GO:0005886">
    <property type="term" value="C:plasma membrane"/>
    <property type="evidence" value="ECO:0007669"/>
    <property type="project" value="UniProtKB-SubCell"/>
</dbReference>
<evidence type="ECO:0000256" key="3">
    <source>
        <dbReference type="ARBA" id="ARBA00022475"/>
    </source>
</evidence>
<accession>A0A194AGU2</accession>
<keyword evidence="7 9" id="KW-0472">Membrane</keyword>
<dbReference type="CDD" id="cd06582">
    <property type="entry name" value="TM_PBP1_LivH_like"/>
    <property type="match status" value="1"/>
</dbReference>
<reference evidence="11" key="1">
    <citation type="submission" date="2016-06" db="EMBL/GenBank/DDBJ databases">
        <title>Draft genome sequence of Desulfoplanes formicivorans strain Pf12B.</title>
        <authorList>
            <person name="Watanabe M."/>
            <person name="Kojima H."/>
            <person name="Fukui M."/>
        </authorList>
    </citation>
    <scope>NUCLEOTIDE SEQUENCE [LARGE SCALE GENOMIC DNA]</scope>
    <source>
        <strain evidence="11">Pf12B</strain>
    </source>
</reference>
<feature type="transmembrane region" description="Helical" evidence="9">
    <location>
        <begin position="92"/>
        <end position="116"/>
    </location>
</feature>
<name>A0A194AGU2_9BACT</name>
<dbReference type="PANTHER" id="PTHR11795">
    <property type="entry name" value="BRANCHED-CHAIN AMINO ACID TRANSPORT SYSTEM PERMEASE PROTEIN LIVH"/>
    <property type="match status" value="1"/>
</dbReference>
<evidence type="ECO:0000256" key="5">
    <source>
        <dbReference type="ARBA" id="ARBA00022970"/>
    </source>
</evidence>
<dbReference type="Pfam" id="PF02653">
    <property type="entry name" value="BPD_transp_2"/>
    <property type="match status" value="1"/>
</dbReference>
<sequence>MTNLIVLQIFNGLVLGMIYVMLAMGLTIVWGMMDIINFAHGLFFALGAYFAYSYVQVTGDFWSALLVVPLMTAGVGMILERTLLRRLYGQNILYQILMTFGLALIGREVLILIYGPVGKSFSMPEALVGVVKIGTLFFPVYRVFIFFLVLVLTVGMWLFIEKTRYGSIIRAGTENSDMVSCLGINVSLVFTLIFGLAQALAGLGGVLAAPMRGVEPFMGDLILGICFAVVVIGGMGSFIGAVLGGLIVGLSQSLITLVLPSASVIIVFVIMAFILLMRPRGLMGIRD</sequence>
<protein>
    <submittedName>
        <fullName evidence="10">ABC transporter permease</fullName>
    </submittedName>
</protein>
<evidence type="ECO:0000256" key="2">
    <source>
        <dbReference type="ARBA" id="ARBA00022448"/>
    </source>
</evidence>
<feature type="transmembrane region" description="Helical" evidence="9">
    <location>
        <begin position="181"/>
        <end position="201"/>
    </location>
</feature>
<feature type="transmembrane region" description="Helical" evidence="9">
    <location>
        <begin position="61"/>
        <end position="80"/>
    </location>
</feature>
<evidence type="ECO:0000313" key="11">
    <source>
        <dbReference type="Proteomes" id="UP000095200"/>
    </source>
</evidence>
<evidence type="ECO:0000256" key="7">
    <source>
        <dbReference type="ARBA" id="ARBA00023136"/>
    </source>
</evidence>
<dbReference type="GO" id="GO:0022857">
    <property type="term" value="F:transmembrane transporter activity"/>
    <property type="evidence" value="ECO:0007669"/>
    <property type="project" value="InterPro"/>
</dbReference>
<evidence type="ECO:0000256" key="1">
    <source>
        <dbReference type="ARBA" id="ARBA00004651"/>
    </source>
</evidence>
<feature type="transmembrane region" description="Helical" evidence="9">
    <location>
        <begin position="6"/>
        <end position="28"/>
    </location>
</feature>
<dbReference type="InterPro" id="IPR052157">
    <property type="entry name" value="BCAA_transport_permease"/>
</dbReference>
<keyword evidence="11" id="KW-1185">Reference proteome</keyword>
<feature type="transmembrane region" description="Helical" evidence="9">
    <location>
        <begin position="221"/>
        <end position="247"/>
    </location>
</feature>
<feature type="transmembrane region" description="Helical" evidence="9">
    <location>
        <begin position="136"/>
        <end position="160"/>
    </location>
</feature>
<comment type="caution">
    <text evidence="10">The sequence shown here is derived from an EMBL/GenBank/DDBJ whole genome shotgun (WGS) entry which is preliminary data.</text>
</comment>
<dbReference type="RefSeq" id="WP_069859549.1">
    <property type="nucleotide sequence ID" value="NZ_BDFE01000017.1"/>
</dbReference>
<evidence type="ECO:0000313" key="10">
    <source>
        <dbReference type="EMBL" id="GAU09297.1"/>
    </source>
</evidence>